<evidence type="ECO:0000313" key="1">
    <source>
        <dbReference type="EMBL" id="VVD89960.1"/>
    </source>
</evidence>
<evidence type="ECO:0000313" key="2">
    <source>
        <dbReference type="Proteomes" id="UP000337189"/>
    </source>
</evidence>
<gene>
    <name evidence="1" type="ORF">PCO31110_01562</name>
</gene>
<name>A0A5E4TPX7_9BURK</name>
<protein>
    <submittedName>
        <fullName evidence="1">Uncharacterized protein</fullName>
    </submittedName>
</protein>
<organism evidence="1 2">
    <name type="scientific">Pandoraea communis</name>
    <dbReference type="NCBI Taxonomy" id="2508297"/>
    <lineage>
        <taxon>Bacteria</taxon>
        <taxon>Pseudomonadati</taxon>
        <taxon>Pseudomonadota</taxon>
        <taxon>Betaproteobacteria</taxon>
        <taxon>Burkholderiales</taxon>
        <taxon>Burkholderiaceae</taxon>
        <taxon>Pandoraea</taxon>
    </lineage>
</organism>
<reference evidence="1 2" key="1">
    <citation type="submission" date="2019-08" db="EMBL/GenBank/DDBJ databases">
        <authorList>
            <person name="Peeters C."/>
        </authorList>
    </citation>
    <scope>NUCLEOTIDE SEQUENCE [LARGE SCALE GENOMIC DNA]</scope>
    <source>
        <strain evidence="1 2">LMG 31110</strain>
    </source>
</reference>
<dbReference type="EMBL" id="CABPSJ010000002">
    <property type="protein sequence ID" value="VVD89960.1"/>
    <property type="molecule type" value="Genomic_DNA"/>
</dbReference>
<proteinExistence type="predicted"/>
<dbReference type="AlphaFoldDB" id="A0A5E4TPX7"/>
<sequence>MVGDIPPPHLLAYIALQIITARRLASSYSQSIAARPRHIPAYADPGGETCVRHAAVQLTRRWQHASHSTCPDNVFRHAGRCRFLRIGPIVVGRPLFPRLVRTSGRSSRRARRQPWWRTARTITSAAAAGSAPAGRFARRYLQPYPRTAATAAIGTAVALARPETASARSQWALSVHASHSRHLPGAADVAVIAVCAQVSDVSTTRRGASRYSSDCISTRRDTVRVNSLASVPSVYSSSGGTSADINSLTLWS</sequence>
<accession>A0A5E4TPX7</accession>
<dbReference type="Proteomes" id="UP000337189">
    <property type="component" value="Unassembled WGS sequence"/>
</dbReference>